<dbReference type="InterPro" id="IPR006549">
    <property type="entry name" value="HAD-SF_hydro_IIIA"/>
</dbReference>
<dbReference type="SUPFAM" id="SSF56784">
    <property type="entry name" value="HAD-like"/>
    <property type="match status" value="1"/>
</dbReference>
<dbReference type="HAMAP" id="MF_00076">
    <property type="entry name" value="HisB"/>
    <property type="match status" value="1"/>
</dbReference>
<dbReference type="AlphaFoldDB" id="A0A7W5H0Q3"/>
<dbReference type="SUPFAM" id="SSF54211">
    <property type="entry name" value="Ribosomal protein S5 domain 2-like"/>
    <property type="match status" value="2"/>
</dbReference>
<comment type="pathway">
    <text evidence="2 12">Amino-acid biosynthesis; L-histidine biosynthesis; L-histidine from 5-phospho-alpha-D-ribose 1-diphosphate: step 6/9.</text>
</comment>
<evidence type="ECO:0000256" key="9">
    <source>
        <dbReference type="ARBA" id="ARBA00023239"/>
    </source>
</evidence>
<keyword evidence="5 12" id="KW-0479">Metal-binding</keyword>
<dbReference type="InterPro" id="IPR020566">
    <property type="entry name" value="His_synth_bifunc_HisB"/>
</dbReference>
<dbReference type="InterPro" id="IPR023214">
    <property type="entry name" value="HAD_sf"/>
</dbReference>
<keyword evidence="10 12" id="KW-0511">Multifunctional enzyme</keyword>
<evidence type="ECO:0000256" key="4">
    <source>
        <dbReference type="ARBA" id="ARBA00022605"/>
    </source>
</evidence>
<reference evidence="13 14" key="1">
    <citation type="submission" date="2020-08" db="EMBL/GenBank/DDBJ databases">
        <title>Genomic Encyclopedia of Type Strains, Phase IV (KMG-IV): sequencing the most valuable type-strain genomes for metagenomic binning, comparative biology and taxonomic classification.</title>
        <authorList>
            <person name="Goeker M."/>
        </authorList>
    </citation>
    <scope>NUCLEOTIDE SEQUENCE [LARGE SCALE GENOMIC DNA]</scope>
    <source>
        <strain evidence="13 14">DSM 27471</strain>
    </source>
</reference>
<dbReference type="InterPro" id="IPR000807">
    <property type="entry name" value="ImidazoleglycerolP_deHydtase"/>
</dbReference>
<dbReference type="GO" id="GO:0046872">
    <property type="term" value="F:metal ion binding"/>
    <property type="evidence" value="ECO:0007669"/>
    <property type="project" value="UniProtKB-KW"/>
</dbReference>
<evidence type="ECO:0000256" key="3">
    <source>
        <dbReference type="ARBA" id="ARBA00022490"/>
    </source>
</evidence>
<comment type="catalytic activity">
    <reaction evidence="12">
        <text>D-erythro-1-(imidazol-4-yl)glycerol 3-phosphate = 3-(imidazol-4-yl)-2-oxopropyl phosphate + H2O</text>
        <dbReference type="Rhea" id="RHEA:11040"/>
        <dbReference type="ChEBI" id="CHEBI:15377"/>
        <dbReference type="ChEBI" id="CHEBI:57766"/>
        <dbReference type="ChEBI" id="CHEBI:58278"/>
        <dbReference type="EC" id="4.2.1.19"/>
    </reaction>
</comment>
<dbReference type="EMBL" id="JACHYB010000001">
    <property type="protein sequence ID" value="MBB3185945.1"/>
    <property type="molecule type" value="Genomic_DNA"/>
</dbReference>
<dbReference type="Pfam" id="PF00475">
    <property type="entry name" value="IGPD"/>
    <property type="match status" value="1"/>
</dbReference>
<dbReference type="HAMAP" id="MF_01022">
    <property type="entry name" value="Bifunc_HisB"/>
    <property type="match status" value="1"/>
</dbReference>
<name>A0A7W5H0Q3_9PORP</name>
<dbReference type="UniPathway" id="UPA00031">
    <property type="reaction ID" value="UER00011"/>
</dbReference>
<evidence type="ECO:0000256" key="10">
    <source>
        <dbReference type="ARBA" id="ARBA00023268"/>
    </source>
</evidence>
<feature type="region of interest" description="Histidinol-phosphatase" evidence="12">
    <location>
        <begin position="1"/>
        <end position="184"/>
    </location>
</feature>
<keyword evidence="7 12" id="KW-0460">Magnesium</keyword>
<comment type="pathway">
    <text evidence="12">Amino-acid biosynthesis; L-histidine biosynthesis; L-histidine from 5-phospho-alpha-D-ribose 1-diphosphate: step 8/9.</text>
</comment>
<evidence type="ECO:0000256" key="8">
    <source>
        <dbReference type="ARBA" id="ARBA00023102"/>
    </source>
</evidence>
<dbReference type="Gene3D" id="3.40.50.1000">
    <property type="entry name" value="HAD superfamily/HAD-like"/>
    <property type="match status" value="1"/>
</dbReference>
<dbReference type="FunFam" id="3.30.230.40:FF:000001">
    <property type="entry name" value="Imidazoleglycerol-phosphate dehydratase HisB"/>
    <property type="match status" value="1"/>
</dbReference>
<gene>
    <name evidence="12" type="primary">hisB</name>
    <name evidence="13" type="ORF">FHX64_000108</name>
</gene>
<keyword evidence="14" id="KW-1185">Reference proteome</keyword>
<evidence type="ECO:0000256" key="5">
    <source>
        <dbReference type="ARBA" id="ARBA00022723"/>
    </source>
</evidence>
<protein>
    <recommendedName>
        <fullName evidence="12">Histidine biosynthesis bifunctional protein HisB</fullName>
    </recommendedName>
    <domain>
        <recommendedName>
            <fullName evidence="12">Histidinol-phosphatase</fullName>
            <ecNumber evidence="12">3.1.3.15</ecNumber>
        </recommendedName>
    </domain>
    <domain>
        <recommendedName>
            <fullName evidence="12">Imidazoleglycerol-phosphate dehydratase</fullName>
            <shortName evidence="12">IGPD</shortName>
            <ecNumber evidence="12">4.2.1.19</ecNumber>
        </recommendedName>
    </domain>
</protein>
<dbReference type="PROSITE" id="PS00955">
    <property type="entry name" value="IGP_DEHYDRATASE_2"/>
    <property type="match status" value="1"/>
</dbReference>
<dbReference type="InterPro" id="IPR020565">
    <property type="entry name" value="ImidazoleglycerP_deHydtase_CS"/>
</dbReference>
<keyword evidence="8 12" id="KW-0368">Histidine biosynthesis</keyword>
<comment type="catalytic activity">
    <reaction evidence="11 12">
        <text>L-histidinol phosphate + H2O = L-histidinol + phosphate</text>
        <dbReference type="Rhea" id="RHEA:14465"/>
        <dbReference type="ChEBI" id="CHEBI:15377"/>
        <dbReference type="ChEBI" id="CHEBI:43474"/>
        <dbReference type="ChEBI" id="CHEBI:57699"/>
        <dbReference type="ChEBI" id="CHEBI:57980"/>
        <dbReference type="EC" id="3.1.3.15"/>
    </reaction>
</comment>
<keyword evidence="3 12" id="KW-0963">Cytoplasm</keyword>
<dbReference type="NCBIfam" id="TIGR01656">
    <property type="entry name" value="Histidinol-ppas"/>
    <property type="match status" value="1"/>
</dbReference>
<organism evidence="13 14">
    <name type="scientific">Microbacter margulisiae</name>
    <dbReference type="NCBI Taxonomy" id="1350067"/>
    <lineage>
        <taxon>Bacteria</taxon>
        <taxon>Pseudomonadati</taxon>
        <taxon>Bacteroidota</taxon>
        <taxon>Bacteroidia</taxon>
        <taxon>Bacteroidales</taxon>
        <taxon>Porphyromonadaceae</taxon>
        <taxon>Microbacter</taxon>
    </lineage>
</organism>
<dbReference type="GO" id="GO:0000105">
    <property type="term" value="P:L-histidine biosynthetic process"/>
    <property type="evidence" value="ECO:0007669"/>
    <property type="project" value="UniProtKB-UniRule"/>
</dbReference>
<feature type="binding site" evidence="12">
    <location>
        <position position="8"/>
    </location>
    <ligand>
        <name>Mg(2+)</name>
        <dbReference type="ChEBI" id="CHEBI:18420"/>
    </ligand>
</feature>
<dbReference type="NCBIfam" id="NF002111">
    <property type="entry name" value="PRK00951.2-1"/>
    <property type="match status" value="1"/>
</dbReference>
<dbReference type="GO" id="GO:0005737">
    <property type="term" value="C:cytoplasm"/>
    <property type="evidence" value="ECO:0007669"/>
    <property type="project" value="UniProtKB-SubCell"/>
</dbReference>
<comment type="caution">
    <text evidence="13">The sequence shown here is derived from an EMBL/GenBank/DDBJ whole genome shotgun (WGS) entry which is preliminary data.</text>
</comment>
<evidence type="ECO:0000256" key="7">
    <source>
        <dbReference type="ARBA" id="ARBA00022842"/>
    </source>
</evidence>
<dbReference type="InterPro" id="IPR036412">
    <property type="entry name" value="HAD-like_sf"/>
</dbReference>
<comment type="similarity">
    <text evidence="12">In the C-terminal section; belongs to the imidazoleglycerol-phosphate dehydratase family.</text>
</comment>
<keyword evidence="6 12" id="KW-0378">Hydrolase</keyword>
<evidence type="ECO:0000313" key="13">
    <source>
        <dbReference type="EMBL" id="MBB3185945.1"/>
    </source>
</evidence>
<dbReference type="NCBIfam" id="TIGR01662">
    <property type="entry name" value="HAD-SF-IIIA"/>
    <property type="match status" value="1"/>
</dbReference>
<feature type="region of interest" description="Imidazoleglycerol-phosphate dehydratase" evidence="12">
    <location>
        <begin position="185"/>
        <end position="375"/>
    </location>
</feature>
<dbReference type="GO" id="GO:0004401">
    <property type="term" value="F:histidinol-phosphatase activity"/>
    <property type="evidence" value="ECO:0007669"/>
    <property type="project" value="UniProtKB-UniRule"/>
</dbReference>
<keyword evidence="4 12" id="KW-0028">Amino-acid biosynthesis</keyword>
<dbReference type="InterPro" id="IPR006543">
    <property type="entry name" value="Histidinol-phos"/>
</dbReference>
<evidence type="ECO:0000256" key="11">
    <source>
        <dbReference type="ARBA" id="ARBA00049158"/>
    </source>
</evidence>
<comment type="subcellular location">
    <subcellularLocation>
        <location evidence="12">Cytoplasm</location>
    </subcellularLocation>
</comment>
<feature type="binding site" evidence="12">
    <location>
        <position position="129"/>
    </location>
    <ligand>
        <name>Mg(2+)</name>
        <dbReference type="ChEBI" id="CHEBI:18420"/>
    </ligand>
</feature>
<evidence type="ECO:0000256" key="6">
    <source>
        <dbReference type="ARBA" id="ARBA00022801"/>
    </source>
</evidence>
<feature type="active site" description="Nucleophile" evidence="12">
    <location>
        <position position="8"/>
    </location>
</feature>
<dbReference type="CDD" id="cd07914">
    <property type="entry name" value="IGPD"/>
    <property type="match status" value="1"/>
</dbReference>
<dbReference type="Proteomes" id="UP000544222">
    <property type="component" value="Unassembled WGS sequence"/>
</dbReference>
<comment type="cofactor">
    <cofactor evidence="1 12">
        <name>Mg(2+)</name>
        <dbReference type="ChEBI" id="CHEBI:18420"/>
    </cofactor>
</comment>
<keyword evidence="9 12" id="KW-0456">Lyase</keyword>
<evidence type="ECO:0000256" key="1">
    <source>
        <dbReference type="ARBA" id="ARBA00001946"/>
    </source>
</evidence>
<dbReference type="NCBIfam" id="TIGR01261">
    <property type="entry name" value="hisB_Nterm"/>
    <property type="match status" value="1"/>
</dbReference>
<dbReference type="InterPro" id="IPR020568">
    <property type="entry name" value="Ribosomal_Su5_D2-typ_SF"/>
</dbReference>
<evidence type="ECO:0000256" key="2">
    <source>
        <dbReference type="ARBA" id="ARBA00005047"/>
    </source>
</evidence>
<dbReference type="FunFam" id="3.30.230.40:FF:000003">
    <property type="entry name" value="Imidazoleglycerol-phosphate dehydratase HisB"/>
    <property type="match status" value="1"/>
</dbReference>
<sequence length="375" mass="42278">MTPLLFIDRDGTILVEPPVTYQVDRLDLLEFYPKVIRNLYLIRTKSDFRFVMVSNQDGLGTDAYPQAAFDLVQQKMLQCLSNEGIGFDAIHIDPSLPEENSPNRKPRTGMLQEYMTGDYDLSASYVIGDRITDVQMARNIGCKAILLQEPESALPLLKAEQLDEFCVLCTTDWDRISSLLLAGQRVAEISRQTRETDISIRLNLDGSGKTEISTGLGFFDHMLEQIGKHAGVDLTIRVKGDLEVDEHHTIEDTALALGEAFAKALGDKRGVERYGFCLPMDDSLCQVAIDFGGRPWLVWKAEFKREKIGEMPTEMFFHFFKSLSDAAKMNLNIQAEGDNEHHKIEGIFKAFARAVKMAIRRDIFSQELPSTKGML</sequence>
<evidence type="ECO:0000313" key="14">
    <source>
        <dbReference type="Proteomes" id="UP000544222"/>
    </source>
</evidence>
<dbReference type="NCBIfam" id="NF003937">
    <property type="entry name" value="PRK05446.1"/>
    <property type="match status" value="1"/>
</dbReference>
<dbReference type="Pfam" id="PF13242">
    <property type="entry name" value="Hydrolase_like"/>
    <property type="match status" value="1"/>
</dbReference>
<dbReference type="NCBIfam" id="NF002114">
    <property type="entry name" value="PRK00951.2-4"/>
    <property type="match status" value="1"/>
</dbReference>
<dbReference type="EC" id="3.1.3.15" evidence="12"/>
<comment type="caution">
    <text evidence="12">Lacks conserved residue(s) required for the propagation of feature annotation.</text>
</comment>
<dbReference type="InterPro" id="IPR038494">
    <property type="entry name" value="IGPD_sf"/>
</dbReference>
<dbReference type="GO" id="GO:0004424">
    <property type="term" value="F:imidazoleglycerol-phosphate dehydratase activity"/>
    <property type="evidence" value="ECO:0007669"/>
    <property type="project" value="UniProtKB-UniRule"/>
</dbReference>
<proteinExistence type="inferred from homology"/>
<comment type="similarity">
    <text evidence="12">In the N-terminal section; belongs to the histidinol-phosphatase family.</text>
</comment>
<feature type="active site" description="Proton donor" evidence="12">
    <location>
        <position position="10"/>
    </location>
</feature>
<feature type="binding site" evidence="12">
    <location>
        <position position="10"/>
    </location>
    <ligand>
        <name>Mg(2+)</name>
        <dbReference type="ChEBI" id="CHEBI:18420"/>
    </ligand>
</feature>
<evidence type="ECO:0000256" key="12">
    <source>
        <dbReference type="HAMAP-Rule" id="MF_01022"/>
    </source>
</evidence>
<dbReference type="PANTHER" id="PTHR23133:SF2">
    <property type="entry name" value="IMIDAZOLEGLYCEROL-PHOSPHATE DEHYDRATASE"/>
    <property type="match status" value="1"/>
</dbReference>
<dbReference type="RefSeq" id="WP_183411886.1">
    <property type="nucleotide sequence ID" value="NZ_JACHYB010000001.1"/>
</dbReference>
<dbReference type="Gene3D" id="3.30.230.40">
    <property type="entry name" value="Imidazole glycerol phosphate dehydratase, domain 1"/>
    <property type="match status" value="2"/>
</dbReference>
<dbReference type="PROSITE" id="PS00954">
    <property type="entry name" value="IGP_DEHYDRATASE_1"/>
    <property type="match status" value="1"/>
</dbReference>
<dbReference type="EC" id="4.2.1.19" evidence="12"/>
<dbReference type="PANTHER" id="PTHR23133">
    <property type="entry name" value="IMIDAZOLEGLYCEROL-PHOSPHATE DEHYDRATASE HIS7"/>
    <property type="match status" value="1"/>
</dbReference>
<dbReference type="InterPro" id="IPR005954">
    <property type="entry name" value="HisB_N"/>
</dbReference>
<accession>A0A7W5H0Q3</accession>